<dbReference type="GO" id="GO:0005524">
    <property type="term" value="F:ATP binding"/>
    <property type="evidence" value="ECO:0007669"/>
    <property type="project" value="UniProtKB-KW"/>
</dbReference>
<keyword evidence="13" id="KW-1185">Reference proteome</keyword>
<comment type="similarity">
    <text evidence="1 10">Belongs to the ribonucleoside diphosphate reductase large chain family.</text>
</comment>
<keyword evidence="6 10" id="KW-0560">Oxidoreductase</keyword>
<dbReference type="Proteomes" id="UP000241797">
    <property type="component" value="Segment"/>
</dbReference>
<dbReference type="EMBL" id="MH078572">
    <property type="protein sequence ID" value="AVP40453.1"/>
    <property type="molecule type" value="Genomic_DNA"/>
</dbReference>
<dbReference type="EC" id="1.17.4.1" evidence="2 10"/>
<evidence type="ECO:0000313" key="12">
    <source>
        <dbReference type="EMBL" id="AVP40453.1"/>
    </source>
</evidence>
<dbReference type="SUPFAM" id="SSF51998">
    <property type="entry name" value="PFL-like glycyl radical enzymes"/>
    <property type="match status" value="1"/>
</dbReference>
<accession>A0A2P1MY04</accession>
<dbReference type="Gene3D" id="1.10.1650.20">
    <property type="match status" value="1"/>
</dbReference>
<keyword evidence="8" id="KW-1015">Disulfide bond</keyword>
<evidence type="ECO:0000256" key="10">
    <source>
        <dbReference type="RuleBase" id="RU003410"/>
    </source>
</evidence>
<evidence type="ECO:0000256" key="5">
    <source>
        <dbReference type="ARBA" id="ARBA00022840"/>
    </source>
</evidence>
<dbReference type="Pfam" id="PF08343">
    <property type="entry name" value="RNR_N"/>
    <property type="match status" value="1"/>
</dbReference>
<dbReference type="InterPro" id="IPR000788">
    <property type="entry name" value="RNR_lg_C"/>
</dbReference>
<dbReference type="UniPathway" id="UPA00326"/>
<dbReference type="RefSeq" id="YP_009799553.1">
    <property type="nucleotide sequence ID" value="NC_047945.1"/>
</dbReference>
<evidence type="ECO:0000256" key="6">
    <source>
        <dbReference type="ARBA" id="ARBA00023002"/>
    </source>
</evidence>
<dbReference type="PANTHER" id="PTHR11573:SF30">
    <property type="entry name" value="RIBONUCLEOSIDE-DIPHOSPHATE REDUCTASE 2 SUBUNIT ALPHA"/>
    <property type="match status" value="1"/>
</dbReference>
<feature type="domain" description="Ribonucleotide reductase large subunit" evidence="11">
    <location>
        <begin position="560"/>
        <end position="582"/>
    </location>
</feature>
<evidence type="ECO:0000256" key="7">
    <source>
        <dbReference type="ARBA" id="ARBA00023116"/>
    </source>
</evidence>
<dbReference type="Pfam" id="PF00317">
    <property type="entry name" value="Ribonuc_red_lgN"/>
    <property type="match status" value="1"/>
</dbReference>
<dbReference type="InterPro" id="IPR013346">
    <property type="entry name" value="NrdE_NrdA_C"/>
</dbReference>
<keyword evidence="5" id="KW-0067">ATP-binding</keyword>
<dbReference type="InterPro" id="IPR039718">
    <property type="entry name" value="Rrm1"/>
</dbReference>
<dbReference type="GeneID" id="54990042"/>
<dbReference type="PRINTS" id="PR01183">
    <property type="entry name" value="RIBORDTASEM1"/>
</dbReference>
<dbReference type="InterPro" id="IPR026459">
    <property type="entry name" value="RNR_1b_NrdE"/>
</dbReference>
<evidence type="ECO:0000256" key="8">
    <source>
        <dbReference type="ARBA" id="ARBA00023157"/>
    </source>
</evidence>
<evidence type="ECO:0000256" key="1">
    <source>
        <dbReference type="ARBA" id="ARBA00010406"/>
    </source>
</evidence>
<name>A0A2P1MY04_9CAUD</name>
<dbReference type="PANTHER" id="PTHR11573">
    <property type="entry name" value="RIBONUCLEOSIDE-DIPHOSPHATE REDUCTASE LARGE CHAIN"/>
    <property type="match status" value="1"/>
</dbReference>
<organism evidence="12 13">
    <name type="scientific">Staphylococcus phage phiSA_BS1</name>
    <dbReference type="NCBI Taxonomy" id="2126734"/>
    <lineage>
        <taxon>Viruses</taxon>
        <taxon>Duplodnaviria</taxon>
        <taxon>Heunggongvirae</taxon>
        <taxon>Uroviricota</taxon>
        <taxon>Caudoviricetes</taxon>
        <taxon>Herelleviridae</taxon>
        <taxon>Twortvirinae</taxon>
        <taxon>Baoshanvirus</taxon>
        <taxon>Baoshanvirus BS1</taxon>
    </lineage>
</organism>
<dbReference type="SUPFAM" id="SSF48168">
    <property type="entry name" value="R1 subunit of ribonucleotide reductase, N-terminal domain"/>
    <property type="match status" value="1"/>
</dbReference>
<evidence type="ECO:0000256" key="9">
    <source>
        <dbReference type="ARBA" id="ARBA00047754"/>
    </source>
</evidence>
<dbReference type="Pfam" id="PF02867">
    <property type="entry name" value="Ribonuc_red_lgC"/>
    <property type="match status" value="1"/>
</dbReference>
<keyword evidence="7 10" id="KW-0215">Deoxyribonucleotide synthesis</keyword>
<comment type="function">
    <text evidence="10">Provides the precursors necessary for DNA synthesis. Catalyzes the biosynthesis of deoxyribonucleotides from the corresponding ribonucleotides.</text>
</comment>
<evidence type="ECO:0000313" key="13">
    <source>
        <dbReference type="Proteomes" id="UP000241797"/>
    </source>
</evidence>
<dbReference type="InterPro" id="IPR008926">
    <property type="entry name" value="RNR_R1-su_N"/>
</dbReference>
<keyword evidence="4" id="KW-0547">Nucleotide-binding</keyword>
<dbReference type="PROSITE" id="PS00089">
    <property type="entry name" value="RIBORED_LARGE"/>
    <property type="match status" value="1"/>
</dbReference>
<dbReference type="Gene3D" id="3.20.70.20">
    <property type="match status" value="1"/>
</dbReference>
<comment type="catalytic activity">
    <reaction evidence="9 10">
        <text>a 2'-deoxyribonucleoside 5'-diphosphate + [thioredoxin]-disulfide + H2O = a ribonucleoside 5'-diphosphate + [thioredoxin]-dithiol</text>
        <dbReference type="Rhea" id="RHEA:23252"/>
        <dbReference type="Rhea" id="RHEA-COMP:10698"/>
        <dbReference type="Rhea" id="RHEA-COMP:10700"/>
        <dbReference type="ChEBI" id="CHEBI:15377"/>
        <dbReference type="ChEBI" id="CHEBI:29950"/>
        <dbReference type="ChEBI" id="CHEBI:50058"/>
        <dbReference type="ChEBI" id="CHEBI:57930"/>
        <dbReference type="ChEBI" id="CHEBI:73316"/>
        <dbReference type="EC" id="1.17.4.1"/>
    </reaction>
</comment>
<evidence type="ECO:0000256" key="4">
    <source>
        <dbReference type="ARBA" id="ARBA00022741"/>
    </source>
</evidence>
<reference evidence="12 13" key="1">
    <citation type="submission" date="2018-03" db="EMBL/GenBank/DDBJ databases">
        <title>Isolation, the biological characteristics and genomics of two new strains of lysate Staphylococcus aureus phage.</title>
        <authorList>
            <person name="Jin X."/>
            <person name="Zhang C."/>
        </authorList>
    </citation>
    <scope>NUCLEOTIDE SEQUENCE [LARGE SCALE GENOMIC DNA]</scope>
</reference>
<sequence>MATYGEWIKLNNEVTQLDGTGRNKLYKDKEAKEAYEEYVKENTKEFKNEVERFHYMIDNGLYDKVLKDIPDTIIEEMHNLAYSYNFEFQSFMAVQKFYENYSLIEYKEDKSFNFIENYEQHNVRVALYLFKDDYVKAREMLEQMMEQTVQLSTPTYLNSGVQKRGELSSCYLFVVDDNIESMNFVVDSVKQASKHSGGVAVDATRVRPKGARVQGQPNASKGVIPFAKSIEQGVSHFDQAGKRQGSAALYLNIFHQDIEDVLSSKKINASEKVRLDTLSLGVTIPNKFMELVEEDSDIHLFDTYNLHQVTGKHLDEIDFKTEYEDLVNNPKIETKKIKARDLMTDIAKTQLESGYPYVFYIDNANDNHPLKNLGKVRMSNLCTEISQLQEISDIFPYLLRDQDVIGKDVVCTLASLNLVNVVEKGLIKESVNMGIRSLSKVTDIMNVPFLPSVQKANDELRAIGLGSLNLHGLLAKNGISYGSRQALDLINSLFSAIRFHAIKSSMELAKETGKTFTGFEHSEYANGNEFVKYIQNSHEPRTDKAKEVLSKTYIPTQDDWDILAKEVKKNGLYNAYHLAIAPTQSISYVQNATSSIMPVPSAIENRQYGDMETYYPMPYLDAKTQFFYDFESAYRLDNKKIINTSAVVQKHTDQAVSTILYVESEIPTNKLASLYYYAWKKGLKSLYYTRSRKLSVIECETCSV</sequence>
<evidence type="ECO:0000259" key="11">
    <source>
        <dbReference type="PROSITE" id="PS00089"/>
    </source>
</evidence>
<dbReference type="InterPro" id="IPR013554">
    <property type="entry name" value="RNR_N"/>
</dbReference>
<dbReference type="NCBIfam" id="TIGR02506">
    <property type="entry name" value="NrdE_NrdA"/>
    <property type="match status" value="1"/>
</dbReference>
<dbReference type="GO" id="GO:0004748">
    <property type="term" value="F:ribonucleoside-diphosphate reductase activity, thioredoxin disulfide as acceptor"/>
    <property type="evidence" value="ECO:0007669"/>
    <property type="project" value="UniProtKB-EC"/>
</dbReference>
<evidence type="ECO:0000256" key="2">
    <source>
        <dbReference type="ARBA" id="ARBA00012274"/>
    </source>
</evidence>
<evidence type="ECO:0000256" key="3">
    <source>
        <dbReference type="ARBA" id="ARBA00022533"/>
    </source>
</evidence>
<dbReference type="GO" id="GO:0009263">
    <property type="term" value="P:deoxyribonucleotide biosynthetic process"/>
    <property type="evidence" value="ECO:0007669"/>
    <property type="project" value="UniProtKB-KW"/>
</dbReference>
<keyword evidence="3" id="KW-0021">Allosteric enzyme</keyword>
<protein>
    <recommendedName>
        <fullName evidence="2 10">Ribonucleoside-diphosphate reductase</fullName>
        <ecNumber evidence="2 10">1.17.4.1</ecNumber>
    </recommendedName>
</protein>
<dbReference type="NCBIfam" id="TIGR04170">
    <property type="entry name" value="RNR_1b_NrdE"/>
    <property type="match status" value="1"/>
</dbReference>
<proteinExistence type="inferred from homology"/>
<dbReference type="KEGG" id="vg:54990042"/>
<dbReference type="InterPro" id="IPR013509">
    <property type="entry name" value="RNR_lsu_N"/>
</dbReference>